<comment type="caution">
    <text evidence="1">The sequence shown here is derived from an EMBL/GenBank/DDBJ whole genome shotgun (WGS) entry which is preliminary data.</text>
</comment>
<dbReference type="Proteomes" id="UP001595904">
    <property type="component" value="Unassembled WGS sequence"/>
</dbReference>
<name>A0ABV8T6H5_9GAMM</name>
<accession>A0ABV8T6H5</accession>
<sequence length="169" mass="17551">MVNLGELMRQFRQVALRGNPAECAEPMSGVTRQVQGLKSEGTFGGLKIVIDEPVVFGGTGSAPNPAEVALAALGASMEVTLRCYAEAQGVPVKSISVALSGALDARGFFGTDPSIRPGFGPISATVTVESSAPPERVAELIKQVNQCCPVLDVFRSPQTVNVTLDHVAG</sequence>
<evidence type="ECO:0000313" key="2">
    <source>
        <dbReference type="Proteomes" id="UP001595904"/>
    </source>
</evidence>
<dbReference type="Pfam" id="PF02566">
    <property type="entry name" value="OsmC"/>
    <property type="match status" value="1"/>
</dbReference>
<evidence type="ECO:0000313" key="1">
    <source>
        <dbReference type="EMBL" id="MFC4314369.1"/>
    </source>
</evidence>
<dbReference type="PANTHER" id="PTHR35368">
    <property type="entry name" value="HYDROPEROXIDE REDUCTASE"/>
    <property type="match status" value="1"/>
</dbReference>
<dbReference type="InterPro" id="IPR052924">
    <property type="entry name" value="OsmC/Ohr_hydroprdx_reductase"/>
</dbReference>
<dbReference type="RefSeq" id="WP_380605487.1">
    <property type="nucleotide sequence ID" value="NZ_JBHSDU010000015.1"/>
</dbReference>
<organism evidence="1 2">
    <name type="scientific">Steroidobacter flavus</name>
    <dbReference type="NCBI Taxonomy" id="1842136"/>
    <lineage>
        <taxon>Bacteria</taxon>
        <taxon>Pseudomonadati</taxon>
        <taxon>Pseudomonadota</taxon>
        <taxon>Gammaproteobacteria</taxon>
        <taxon>Steroidobacterales</taxon>
        <taxon>Steroidobacteraceae</taxon>
        <taxon>Steroidobacter</taxon>
    </lineage>
</organism>
<dbReference type="EC" id="1.11.1.-" evidence="1"/>
<dbReference type="InterPro" id="IPR036102">
    <property type="entry name" value="OsmC/Ohrsf"/>
</dbReference>
<dbReference type="SUPFAM" id="SSF82784">
    <property type="entry name" value="OsmC-like"/>
    <property type="match status" value="1"/>
</dbReference>
<dbReference type="GO" id="GO:0004601">
    <property type="term" value="F:peroxidase activity"/>
    <property type="evidence" value="ECO:0007669"/>
    <property type="project" value="UniProtKB-KW"/>
</dbReference>
<keyword evidence="2" id="KW-1185">Reference proteome</keyword>
<keyword evidence="1" id="KW-0575">Peroxidase</keyword>
<protein>
    <submittedName>
        <fullName evidence="1">OsmC family protein</fullName>
        <ecNumber evidence="1">1.11.1.-</ecNumber>
    </submittedName>
</protein>
<keyword evidence="1" id="KW-0560">Oxidoreductase</keyword>
<dbReference type="EMBL" id="JBHSDU010000015">
    <property type="protein sequence ID" value="MFC4314369.1"/>
    <property type="molecule type" value="Genomic_DNA"/>
</dbReference>
<gene>
    <name evidence="1" type="ORF">ACFPN2_35215</name>
</gene>
<proteinExistence type="predicted"/>
<dbReference type="PANTHER" id="PTHR35368:SF1">
    <property type="entry name" value="HYDROPEROXIDE REDUCTASE"/>
    <property type="match status" value="1"/>
</dbReference>
<dbReference type="Gene3D" id="3.30.300.20">
    <property type="match status" value="1"/>
</dbReference>
<dbReference type="InterPro" id="IPR015946">
    <property type="entry name" value="KH_dom-like_a/b"/>
</dbReference>
<reference evidence="2" key="1">
    <citation type="journal article" date="2019" name="Int. J. Syst. Evol. Microbiol.">
        <title>The Global Catalogue of Microorganisms (GCM) 10K type strain sequencing project: providing services to taxonomists for standard genome sequencing and annotation.</title>
        <authorList>
            <consortium name="The Broad Institute Genomics Platform"/>
            <consortium name="The Broad Institute Genome Sequencing Center for Infectious Disease"/>
            <person name="Wu L."/>
            <person name="Ma J."/>
        </authorList>
    </citation>
    <scope>NUCLEOTIDE SEQUENCE [LARGE SCALE GENOMIC DNA]</scope>
    <source>
        <strain evidence="2">CGMCC 1.10759</strain>
    </source>
</reference>
<dbReference type="InterPro" id="IPR003718">
    <property type="entry name" value="OsmC/Ohr_fam"/>
</dbReference>